<dbReference type="InterPro" id="IPR053018">
    <property type="entry name" value="Elsinochrome_Biosynth-Asso"/>
</dbReference>
<feature type="transmembrane region" description="Helical" evidence="1">
    <location>
        <begin position="284"/>
        <end position="308"/>
    </location>
</feature>
<feature type="transmembrane region" description="Helical" evidence="1">
    <location>
        <begin position="101"/>
        <end position="124"/>
    </location>
</feature>
<proteinExistence type="predicted"/>
<evidence type="ECO:0000313" key="2">
    <source>
        <dbReference type="EMBL" id="CAD0112969.1"/>
    </source>
</evidence>
<reference evidence="2" key="1">
    <citation type="submission" date="2020-06" db="EMBL/GenBank/DDBJ databases">
        <authorList>
            <person name="Onetto C."/>
        </authorList>
    </citation>
    <scope>NUCLEOTIDE SEQUENCE</scope>
</reference>
<sequence>MSTNVTNTTIDTETCGSWMLEGAIPEVDSEISGIGAILAFLLSAYFTFAIVLVSYLLGSIDAGLLRPVDLYVHRLPTQRRTSPSWHKALQQCVLLLSDQQIVTGIAICIAGFIGLHGHISVYHFQTVISLAWMSSSVHLSALTMLGDYFRRRPGVLGWRIIGMLLLFVLLLVALVPTASNLWAIWYTAESGKDNGRTSWAIPARCFFFKTWGEGVNPDAPLAYLILILSYLWKIGALFKSSRNVFHRRIRGPYEYLLERILHGEANRASNRREKRKSLSWRYHATMMVYIILLALFEFSASFAASLWLSYVGLVYGTIQLIIPRQQNAWWNNKENSWTFGQIVPLVLLIQPLGAILEHYKPRKQKTRSGRDSLSSVSSEEAYELGSGARSTMLFHRNSSDEFQPTFSEMFAALDVLRPSQRSVEVLDHQIPFYNSILFATIIVWIQISIVVISSIVFWVDADSIGYDTNHNYFFVLAGVGCSIGVLILWTLASIPFSRVFK</sequence>
<evidence type="ECO:0000256" key="1">
    <source>
        <dbReference type="SAM" id="Phobius"/>
    </source>
</evidence>
<feature type="transmembrane region" description="Helical" evidence="1">
    <location>
        <begin position="436"/>
        <end position="459"/>
    </location>
</feature>
<dbReference type="PANTHER" id="PTHR37577:SF1">
    <property type="entry name" value="INTEGRAL MEMBRANE PROTEIN"/>
    <property type="match status" value="1"/>
</dbReference>
<dbReference type="OrthoDB" id="5427664at2759"/>
<dbReference type="AlphaFoldDB" id="A0A9N8KLC1"/>
<dbReference type="Proteomes" id="UP000745764">
    <property type="component" value="Unassembled WGS sequence"/>
</dbReference>
<feature type="transmembrane region" description="Helical" evidence="1">
    <location>
        <begin position="337"/>
        <end position="356"/>
    </location>
</feature>
<dbReference type="PANTHER" id="PTHR37577">
    <property type="entry name" value="INTEGRAL MEMBRANE PROTEIN"/>
    <property type="match status" value="1"/>
</dbReference>
<protein>
    <submittedName>
        <fullName evidence="2">Uncharacterized protein</fullName>
    </submittedName>
</protein>
<feature type="transmembrane region" description="Helical" evidence="1">
    <location>
        <begin position="471"/>
        <end position="492"/>
    </location>
</feature>
<keyword evidence="1" id="KW-0812">Transmembrane</keyword>
<evidence type="ECO:0000313" key="3">
    <source>
        <dbReference type="Proteomes" id="UP000745764"/>
    </source>
</evidence>
<keyword evidence="3" id="KW-1185">Reference proteome</keyword>
<feature type="transmembrane region" description="Helical" evidence="1">
    <location>
        <begin position="34"/>
        <end position="57"/>
    </location>
</feature>
<name>A0A9N8KLC1_9PEZI</name>
<keyword evidence="1" id="KW-0472">Membrane</keyword>
<accession>A0A9N8KLC1</accession>
<dbReference type="EMBL" id="CAINUL010000015">
    <property type="protein sequence ID" value="CAD0112969.1"/>
    <property type="molecule type" value="Genomic_DNA"/>
</dbReference>
<gene>
    <name evidence="2" type="ORF">AWRI4620_LOCUS7224</name>
</gene>
<organism evidence="2 3">
    <name type="scientific">Aureobasidium uvarum</name>
    <dbReference type="NCBI Taxonomy" id="2773716"/>
    <lineage>
        <taxon>Eukaryota</taxon>
        <taxon>Fungi</taxon>
        <taxon>Dikarya</taxon>
        <taxon>Ascomycota</taxon>
        <taxon>Pezizomycotina</taxon>
        <taxon>Dothideomycetes</taxon>
        <taxon>Dothideomycetidae</taxon>
        <taxon>Dothideales</taxon>
        <taxon>Saccotheciaceae</taxon>
        <taxon>Aureobasidium</taxon>
    </lineage>
</organism>
<feature type="transmembrane region" description="Helical" evidence="1">
    <location>
        <begin position="161"/>
        <end position="185"/>
    </location>
</feature>
<comment type="caution">
    <text evidence="2">The sequence shown here is derived from an EMBL/GenBank/DDBJ whole genome shotgun (WGS) entry which is preliminary data.</text>
</comment>
<keyword evidence="1" id="KW-1133">Transmembrane helix</keyword>
<feature type="transmembrane region" description="Helical" evidence="1">
    <location>
        <begin position="221"/>
        <end position="238"/>
    </location>
</feature>